<dbReference type="SUPFAM" id="SSF46689">
    <property type="entry name" value="Homeodomain-like"/>
    <property type="match status" value="1"/>
</dbReference>
<dbReference type="AlphaFoldDB" id="A0A2V1JZQ0"/>
<dbReference type="Pfam" id="PF16859">
    <property type="entry name" value="TetR_C_11"/>
    <property type="match status" value="1"/>
</dbReference>
<dbReference type="InterPro" id="IPR001647">
    <property type="entry name" value="HTH_TetR"/>
</dbReference>
<dbReference type="Gene3D" id="1.10.357.10">
    <property type="entry name" value="Tetracycline Repressor, domain 2"/>
    <property type="match status" value="1"/>
</dbReference>
<dbReference type="PANTHER" id="PTHR30055:SF148">
    <property type="entry name" value="TETR-FAMILY TRANSCRIPTIONAL REGULATOR"/>
    <property type="match status" value="1"/>
</dbReference>
<dbReference type="OrthoDB" id="9796019at2"/>
<dbReference type="InterPro" id="IPR009057">
    <property type="entry name" value="Homeodomain-like_sf"/>
</dbReference>
<proteinExistence type="predicted"/>
<evidence type="ECO:0000313" key="7">
    <source>
        <dbReference type="Proteomes" id="UP000245283"/>
    </source>
</evidence>
<evidence type="ECO:0000259" key="5">
    <source>
        <dbReference type="PROSITE" id="PS50977"/>
    </source>
</evidence>
<dbReference type="GO" id="GO:0000976">
    <property type="term" value="F:transcription cis-regulatory region binding"/>
    <property type="evidence" value="ECO:0007669"/>
    <property type="project" value="TreeGrafter"/>
</dbReference>
<dbReference type="SUPFAM" id="SSF48498">
    <property type="entry name" value="Tetracyclin repressor-like, C-terminal domain"/>
    <property type="match status" value="1"/>
</dbReference>
<feature type="DNA-binding region" description="H-T-H motif" evidence="4">
    <location>
        <begin position="36"/>
        <end position="55"/>
    </location>
</feature>
<dbReference type="InterPro" id="IPR050109">
    <property type="entry name" value="HTH-type_TetR-like_transc_reg"/>
</dbReference>
<dbReference type="EMBL" id="QETB01000006">
    <property type="protein sequence ID" value="PWF24494.1"/>
    <property type="molecule type" value="Genomic_DNA"/>
</dbReference>
<evidence type="ECO:0000256" key="1">
    <source>
        <dbReference type="ARBA" id="ARBA00023015"/>
    </source>
</evidence>
<reference evidence="7" key="1">
    <citation type="submission" date="2018-05" db="EMBL/GenBank/DDBJ databases">
        <authorList>
            <person name="Li Y."/>
        </authorList>
    </citation>
    <scope>NUCLEOTIDE SEQUENCE [LARGE SCALE GENOMIC DNA]</scope>
    <source>
        <strain evidence="7">sk1b4</strain>
    </source>
</reference>
<feature type="domain" description="HTH tetR-type" evidence="5">
    <location>
        <begin position="13"/>
        <end position="73"/>
    </location>
</feature>
<organism evidence="6 7">
    <name type="scientific">Ancrocorticia populi</name>
    <dbReference type="NCBI Taxonomy" id="2175228"/>
    <lineage>
        <taxon>Bacteria</taxon>
        <taxon>Bacillati</taxon>
        <taxon>Actinomycetota</taxon>
        <taxon>Actinomycetes</taxon>
        <taxon>Actinomycetales</taxon>
        <taxon>Actinomycetaceae</taxon>
        <taxon>Ancrocorticia</taxon>
    </lineage>
</organism>
<accession>A0A2V1JZQ0</accession>
<keyword evidence="3" id="KW-0804">Transcription</keyword>
<dbReference type="InterPro" id="IPR011075">
    <property type="entry name" value="TetR_C"/>
</dbReference>
<keyword evidence="2 4" id="KW-0238">DNA-binding</keyword>
<evidence type="ECO:0000256" key="4">
    <source>
        <dbReference type="PROSITE-ProRule" id="PRU00335"/>
    </source>
</evidence>
<dbReference type="PRINTS" id="PR00455">
    <property type="entry name" value="HTHTETR"/>
</dbReference>
<evidence type="ECO:0000256" key="2">
    <source>
        <dbReference type="ARBA" id="ARBA00023125"/>
    </source>
</evidence>
<dbReference type="Proteomes" id="UP000245283">
    <property type="component" value="Unassembled WGS sequence"/>
</dbReference>
<dbReference type="GO" id="GO:0003700">
    <property type="term" value="F:DNA-binding transcription factor activity"/>
    <property type="evidence" value="ECO:0007669"/>
    <property type="project" value="TreeGrafter"/>
</dbReference>
<evidence type="ECO:0000256" key="3">
    <source>
        <dbReference type="ARBA" id="ARBA00023163"/>
    </source>
</evidence>
<dbReference type="PANTHER" id="PTHR30055">
    <property type="entry name" value="HTH-TYPE TRANSCRIPTIONAL REGULATOR RUTR"/>
    <property type="match status" value="1"/>
</dbReference>
<dbReference type="Pfam" id="PF00440">
    <property type="entry name" value="TetR_N"/>
    <property type="match status" value="1"/>
</dbReference>
<comment type="caution">
    <text evidence="6">The sequence shown here is derived from an EMBL/GenBank/DDBJ whole genome shotgun (WGS) entry which is preliminary data.</text>
</comment>
<protein>
    <submittedName>
        <fullName evidence="6">TetR family transcriptional regulator</fullName>
    </submittedName>
</protein>
<dbReference type="Gene3D" id="1.10.10.60">
    <property type="entry name" value="Homeodomain-like"/>
    <property type="match status" value="1"/>
</dbReference>
<evidence type="ECO:0000313" key="6">
    <source>
        <dbReference type="EMBL" id="PWF24494.1"/>
    </source>
</evidence>
<keyword evidence="1" id="KW-0805">Transcription regulation</keyword>
<gene>
    <name evidence="6" type="ORF">DD236_10680</name>
</gene>
<keyword evidence="7" id="KW-1185">Reference proteome</keyword>
<dbReference type="PROSITE" id="PS50977">
    <property type="entry name" value="HTH_TETR_2"/>
    <property type="match status" value="1"/>
</dbReference>
<name>A0A2V1JZQ0_9ACTO</name>
<sequence length="200" mass="22067">MRMRTRSGPVRNENTHQAILEATAMLFAREGYDRLTIEGIAHEAHVGKQTIYRWWSSKGDLVAECLVAGMLLPDRLTLPDTGEIREDLRQWLTEIFRIIAEPETEGMLRSLISGAAENPQIGSRIRESLIGTDSVTGRLEAGIGQGQNLYEGAPFDEIAEALIGAVVLRALSRTPPSEEDAIRLIDAVIGPELPIPQSQR</sequence>
<dbReference type="InterPro" id="IPR036271">
    <property type="entry name" value="Tet_transcr_reg_TetR-rel_C_sf"/>
</dbReference>